<protein>
    <submittedName>
        <fullName evidence="1">Uncharacterized protein</fullName>
    </submittedName>
</protein>
<proteinExistence type="predicted"/>
<reference evidence="1 2" key="1">
    <citation type="submission" date="2022-05" db="EMBL/GenBank/DDBJ databases">
        <authorList>
            <consortium name="Genoscope - CEA"/>
            <person name="William W."/>
        </authorList>
    </citation>
    <scope>NUCLEOTIDE SEQUENCE [LARGE SCALE GENOMIC DNA]</scope>
</reference>
<evidence type="ECO:0000313" key="1">
    <source>
        <dbReference type="EMBL" id="CAH3110145.1"/>
    </source>
</evidence>
<evidence type="ECO:0000313" key="2">
    <source>
        <dbReference type="Proteomes" id="UP001159405"/>
    </source>
</evidence>
<keyword evidence="2" id="KW-1185">Reference proteome</keyword>
<dbReference type="Proteomes" id="UP001159405">
    <property type="component" value="Unassembled WGS sequence"/>
</dbReference>
<organism evidence="1 2">
    <name type="scientific">Porites lobata</name>
    <dbReference type="NCBI Taxonomy" id="104759"/>
    <lineage>
        <taxon>Eukaryota</taxon>
        <taxon>Metazoa</taxon>
        <taxon>Cnidaria</taxon>
        <taxon>Anthozoa</taxon>
        <taxon>Hexacorallia</taxon>
        <taxon>Scleractinia</taxon>
        <taxon>Fungiina</taxon>
        <taxon>Poritidae</taxon>
        <taxon>Porites</taxon>
    </lineage>
</organism>
<gene>
    <name evidence="1" type="ORF">PLOB_00018692</name>
</gene>
<comment type="caution">
    <text evidence="1">The sequence shown here is derived from an EMBL/GenBank/DDBJ whole genome shotgun (WGS) entry which is preliminary data.</text>
</comment>
<accession>A0ABN8NKI1</accession>
<name>A0ABN8NKI1_9CNID</name>
<dbReference type="EMBL" id="CALNXK010000022">
    <property type="protein sequence ID" value="CAH3110145.1"/>
    <property type="molecule type" value="Genomic_DNA"/>
</dbReference>
<sequence>MVFETCGPNEAMVVSGVCHTKPALVSGGRIFVWPWIQKLQKISLNTMTLNVESPCIYPPWSAYLCNWNSSGKNSRPKSGNVVCSLPTVSRQITGGSAFCCLGNTGGPSESHHGHNDC</sequence>